<evidence type="ECO:0000313" key="10">
    <source>
        <dbReference type="EMBL" id="CAB4023916.1"/>
    </source>
</evidence>
<evidence type="ECO:0000256" key="2">
    <source>
        <dbReference type="ARBA" id="ARBA00022475"/>
    </source>
</evidence>
<evidence type="ECO:0000256" key="3">
    <source>
        <dbReference type="ARBA" id="ARBA00022692"/>
    </source>
</evidence>
<dbReference type="GO" id="GO:0038039">
    <property type="term" value="C:G protein-coupled receptor heterodimeric complex"/>
    <property type="evidence" value="ECO:0007669"/>
    <property type="project" value="TreeGrafter"/>
</dbReference>
<evidence type="ECO:0000256" key="7">
    <source>
        <dbReference type="ARBA" id="ARBA00023170"/>
    </source>
</evidence>
<keyword evidence="11" id="KW-1185">Reference proteome</keyword>
<dbReference type="OrthoDB" id="2150267at2759"/>
<evidence type="ECO:0000256" key="5">
    <source>
        <dbReference type="ARBA" id="ARBA00023040"/>
    </source>
</evidence>
<keyword evidence="8" id="KW-0325">Glycoprotein</keyword>
<accession>A0A6S7IWY6</accession>
<sequence>LSVGERKSTYPTRNVYSSKAQRNNISPGFNNSSENSVPKSLRCIFLNFHLFYTFFKLSDGKIFHYSYYLNLGYFVSFEKTCLCFYVKTFRNKTIFLINVVTSTSKKGFRHLPCDFYVQYGKIPVDETTKERKILTYSILQLVVIGAFAVFGLLYSIFFLFFNISKRNHNCKTMEYILGGQYDETKRDRASEISQYNFTVSCSFDLLDMLSESLDENDIYAVLYYCFVRIFAARVVRMSSPMINNVVLLGCFFCYVFVLLLGIDSRFVDDHVFGIYVIIDRRNLTVTGVRLYVLTIAFSLAFGALFSKTWRVHKIFTAQRAIKKKLMRDFHLILFVLALVTIDITFITIWVYYDPLEVKEIIFDELKEDSRDLITIPVLKICECTHRTKLLGALYGYKGILVLFGVFLAWETRNVTIPALNDSKYIGMSVYNVVILSAIGATVSMVLKRTVYYELLHVLVSAVVVFSTTVTLTMVFAPKVVVTIKSADKNIFDAQRTKSNNFPDTMRKWCLGKMSNAGEIVVKKGNLNTIEIVVKKEKGIDLKRLILHLFAQNIMQALAASCEELQAIGTRVPSGIKRGSITELTLLDCSNLLVQGPLMIDITDQVLVGEVENWGKEKDMLEYNTLWGSMSETV</sequence>
<dbReference type="GO" id="GO:0007214">
    <property type="term" value="P:gamma-aminobutyric acid signaling pathway"/>
    <property type="evidence" value="ECO:0007669"/>
    <property type="project" value="TreeGrafter"/>
</dbReference>
<dbReference type="PANTHER" id="PTHR10519">
    <property type="entry name" value="GABA-B RECEPTOR"/>
    <property type="match status" value="1"/>
</dbReference>
<name>A0A6S7IWY6_PARCT</name>
<dbReference type="GO" id="GO:0004965">
    <property type="term" value="F:G protein-coupled GABA receptor activity"/>
    <property type="evidence" value="ECO:0007669"/>
    <property type="project" value="InterPro"/>
</dbReference>
<evidence type="ECO:0000256" key="1">
    <source>
        <dbReference type="ARBA" id="ARBA00004651"/>
    </source>
</evidence>
<dbReference type="PROSITE" id="PS00981">
    <property type="entry name" value="G_PROTEIN_RECEP_F3_3"/>
    <property type="match status" value="1"/>
</dbReference>
<comment type="caution">
    <text evidence="10">The sequence shown here is derived from an EMBL/GenBank/DDBJ whole genome shotgun (WGS) entry which is preliminary data.</text>
</comment>
<keyword evidence="4" id="KW-1133">Transmembrane helix</keyword>
<dbReference type="InterPro" id="IPR017978">
    <property type="entry name" value="GPCR_3_C"/>
</dbReference>
<keyword evidence="5" id="KW-0297">G-protein coupled receptor</keyword>
<proteinExistence type="predicted"/>
<comment type="subcellular location">
    <subcellularLocation>
        <location evidence="1">Cell membrane</location>
        <topology evidence="1">Multi-pass membrane protein</topology>
    </subcellularLocation>
</comment>
<dbReference type="PROSITE" id="PS50259">
    <property type="entry name" value="G_PROTEIN_RECEP_F3_4"/>
    <property type="match status" value="1"/>
</dbReference>
<protein>
    <submittedName>
        <fullName evidence="10">Gamma-aminobutyric acid type B receptor subunit 2-like isoform X1</fullName>
    </submittedName>
</protein>
<evidence type="ECO:0000256" key="8">
    <source>
        <dbReference type="ARBA" id="ARBA00023180"/>
    </source>
</evidence>
<evidence type="ECO:0000313" key="11">
    <source>
        <dbReference type="Proteomes" id="UP001152795"/>
    </source>
</evidence>
<dbReference type="Pfam" id="PF00003">
    <property type="entry name" value="7tm_3"/>
    <property type="match status" value="1"/>
</dbReference>
<dbReference type="EMBL" id="CACRXK020012748">
    <property type="protein sequence ID" value="CAB4023916.1"/>
    <property type="molecule type" value="Genomic_DNA"/>
</dbReference>
<dbReference type="Proteomes" id="UP001152795">
    <property type="component" value="Unassembled WGS sequence"/>
</dbReference>
<keyword evidence="9" id="KW-0807">Transducer</keyword>
<evidence type="ECO:0000256" key="4">
    <source>
        <dbReference type="ARBA" id="ARBA00022989"/>
    </source>
</evidence>
<evidence type="ECO:0000256" key="6">
    <source>
        <dbReference type="ARBA" id="ARBA00023136"/>
    </source>
</evidence>
<keyword evidence="3" id="KW-0812">Transmembrane</keyword>
<dbReference type="InterPro" id="IPR002455">
    <property type="entry name" value="GPCR3_GABA-B"/>
</dbReference>
<evidence type="ECO:0000256" key="9">
    <source>
        <dbReference type="ARBA" id="ARBA00023224"/>
    </source>
</evidence>
<dbReference type="AlphaFoldDB" id="A0A6S7IWY6"/>
<dbReference type="InterPro" id="IPR017979">
    <property type="entry name" value="GPCR_3_CS"/>
</dbReference>
<feature type="non-terminal residue" evidence="10">
    <location>
        <position position="633"/>
    </location>
</feature>
<keyword evidence="6" id="KW-0472">Membrane</keyword>
<gene>
    <name evidence="10" type="ORF">PACLA_8A033212</name>
</gene>
<dbReference type="PANTHER" id="PTHR10519:SF74">
    <property type="entry name" value="GAMMA-AMINOBUTYRIC ACID TYPE B RECEPTOR SUBUNIT 2"/>
    <property type="match status" value="1"/>
</dbReference>
<reference evidence="10" key="1">
    <citation type="submission" date="2020-04" db="EMBL/GenBank/DDBJ databases">
        <authorList>
            <person name="Alioto T."/>
            <person name="Alioto T."/>
            <person name="Gomez Garrido J."/>
        </authorList>
    </citation>
    <scope>NUCLEOTIDE SEQUENCE</scope>
    <source>
        <strain evidence="10">A484AB</strain>
    </source>
</reference>
<organism evidence="10 11">
    <name type="scientific">Paramuricea clavata</name>
    <name type="common">Red gorgonian</name>
    <name type="synonym">Violescent sea-whip</name>
    <dbReference type="NCBI Taxonomy" id="317549"/>
    <lineage>
        <taxon>Eukaryota</taxon>
        <taxon>Metazoa</taxon>
        <taxon>Cnidaria</taxon>
        <taxon>Anthozoa</taxon>
        <taxon>Octocorallia</taxon>
        <taxon>Malacalcyonacea</taxon>
        <taxon>Plexauridae</taxon>
        <taxon>Paramuricea</taxon>
    </lineage>
</organism>
<keyword evidence="7 10" id="KW-0675">Receptor</keyword>
<keyword evidence="2" id="KW-1003">Cell membrane</keyword>
<feature type="non-terminal residue" evidence="10">
    <location>
        <position position="1"/>
    </location>
</feature>